<comment type="caution">
    <text evidence="1">The sequence shown here is derived from an EMBL/GenBank/DDBJ whole genome shotgun (WGS) entry which is preliminary data.</text>
</comment>
<dbReference type="SUPFAM" id="SSF53254">
    <property type="entry name" value="Phosphoglycerate mutase-like"/>
    <property type="match status" value="1"/>
</dbReference>
<dbReference type="InterPro" id="IPR050275">
    <property type="entry name" value="PGM_Phosphatase"/>
</dbReference>
<sequence>MTTQLFMIRHAESLYVSGAERTRGLTEQGQEAVRQVTAIMNEIRVDVVVSSPFGRAIMTVQGIADERGLEILTFEGLRERLITSPEQEVPNEERLAAIKRSFSDPDFAYPGGETTRQAAERAMPVIKDLLEQYRGQTIVMGTHGNMLTIILNQYDKAYDFTFWESTTMPDIYRLDFQGNVLAGVERLWK</sequence>
<proteinExistence type="predicted"/>
<organism evidence="1 2">
    <name type="scientific">Paenibacillus solisilvae</name>
    <dbReference type="NCBI Taxonomy" id="2486751"/>
    <lineage>
        <taxon>Bacteria</taxon>
        <taxon>Bacillati</taxon>
        <taxon>Bacillota</taxon>
        <taxon>Bacilli</taxon>
        <taxon>Bacillales</taxon>
        <taxon>Paenibacillaceae</taxon>
        <taxon>Paenibacillus</taxon>
    </lineage>
</organism>
<dbReference type="InterPro" id="IPR013078">
    <property type="entry name" value="His_Pase_superF_clade-1"/>
</dbReference>
<dbReference type="SMART" id="SM00855">
    <property type="entry name" value="PGAM"/>
    <property type="match status" value="1"/>
</dbReference>
<dbReference type="Pfam" id="PF00300">
    <property type="entry name" value="His_Phos_1"/>
    <property type="match status" value="1"/>
</dbReference>
<protein>
    <submittedName>
        <fullName evidence="1">Histidine phosphatase family protein</fullName>
    </submittedName>
</protein>
<dbReference type="EMBL" id="JBHSOW010000041">
    <property type="protein sequence ID" value="MFC5649746.1"/>
    <property type="molecule type" value="Genomic_DNA"/>
</dbReference>
<dbReference type="RefSeq" id="WP_379188288.1">
    <property type="nucleotide sequence ID" value="NZ_JBHSOW010000041.1"/>
</dbReference>
<dbReference type="Proteomes" id="UP001596047">
    <property type="component" value="Unassembled WGS sequence"/>
</dbReference>
<reference evidence="2" key="1">
    <citation type="journal article" date="2019" name="Int. J. Syst. Evol. Microbiol.">
        <title>The Global Catalogue of Microorganisms (GCM) 10K type strain sequencing project: providing services to taxonomists for standard genome sequencing and annotation.</title>
        <authorList>
            <consortium name="The Broad Institute Genomics Platform"/>
            <consortium name="The Broad Institute Genome Sequencing Center for Infectious Disease"/>
            <person name="Wu L."/>
            <person name="Ma J."/>
        </authorList>
    </citation>
    <scope>NUCLEOTIDE SEQUENCE [LARGE SCALE GENOMIC DNA]</scope>
    <source>
        <strain evidence="2">CGMCC 1.3240</strain>
    </source>
</reference>
<evidence type="ECO:0000313" key="2">
    <source>
        <dbReference type="Proteomes" id="UP001596047"/>
    </source>
</evidence>
<gene>
    <name evidence="1" type="ORF">ACFPYJ_11560</name>
</gene>
<dbReference type="CDD" id="cd07067">
    <property type="entry name" value="HP_PGM_like"/>
    <property type="match status" value="1"/>
</dbReference>
<dbReference type="PANTHER" id="PTHR48100">
    <property type="entry name" value="BROAD-SPECIFICITY PHOSPHATASE YOR283W-RELATED"/>
    <property type="match status" value="1"/>
</dbReference>
<name>A0ABW0VVA2_9BACL</name>
<keyword evidence="2" id="KW-1185">Reference proteome</keyword>
<dbReference type="Gene3D" id="3.40.50.1240">
    <property type="entry name" value="Phosphoglycerate mutase-like"/>
    <property type="match status" value="1"/>
</dbReference>
<accession>A0ABW0VVA2</accession>
<dbReference type="InterPro" id="IPR029033">
    <property type="entry name" value="His_PPase_superfam"/>
</dbReference>
<dbReference type="PANTHER" id="PTHR48100:SF59">
    <property type="entry name" value="ADENOSYLCOBALAMIN_ALPHA-RIBAZOLE PHOSPHATASE"/>
    <property type="match status" value="1"/>
</dbReference>
<evidence type="ECO:0000313" key="1">
    <source>
        <dbReference type="EMBL" id="MFC5649746.1"/>
    </source>
</evidence>